<reference evidence="2 3" key="1">
    <citation type="submission" date="2020-07" db="EMBL/GenBank/DDBJ databases">
        <title>Comparative genomics of pyrophilous fungi reveals a link between fire events and developmental genes.</title>
        <authorList>
            <consortium name="DOE Joint Genome Institute"/>
            <person name="Steindorff A.S."/>
            <person name="Carver A."/>
            <person name="Calhoun S."/>
            <person name="Stillman K."/>
            <person name="Liu H."/>
            <person name="Lipzen A."/>
            <person name="Pangilinan J."/>
            <person name="Labutti K."/>
            <person name="Bruns T.D."/>
            <person name="Grigoriev I.V."/>
        </authorList>
    </citation>
    <scope>NUCLEOTIDE SEQUENCE [LARGE SCALE GENOMIC DNA]</scope>
    <source>
        <strain evidence="2 3">CBS 144469</strain>
    </source>
</reference>
<gene>
    <name evidence="2" type="ORF">DFP72DRAFT_851817</name>
</gene>
<evidence type="ECO:0000313" key="3">
    <source>
        <dbReference type="Proteomes" id="UP000521943"/>
    </source>
</evidence>
<comment type="caution">
    <text evidence="2">The sequence shown here is derived from an EMBL/GenBank/DDBJ whole genome shotgun (WGS) entry which is preliminary data.</text>
</comment>
<dbReference type="AlphaFoldDB" id="A0A8H6M1S8"/>
<sequence length="599" mass="64954">MILLVKANVVHKNSPKCLKAKKRKEKAETELKKPKNGLLLSFLKKPKISHPSSQTPSQPSSSTTIPRPPLLPLAPSIITPNSEPGILTASPALFPTELTASACPSGDTLAINSHPHHTSNGPTDAEISTMLSRLRLLVTHLPPTVPIATEADVLAQYAEPQRIDDPSISSEDIWEDILNNTLKHGLGWGGNVDVDGVLRRGKLGVEGLLAFVEYFVKQRGVSESLFEGKLSLLMEGMLAKILIAPQYIRGAALGEETINEPECVKIEAPAARTSLSEPTVIAELEINCTPHTSYPFGLYSAQHLPWNYFVKGDRMFLIAHYCKKTFLKSDTDSACISCNSLTQNSIIRGILDHMNHGTHISMTFSYLGFDELVLALKNKTNQNQTKEEGPGNVSASDGCDCIKGHTLGHSCYTHWPPAEERDCSLAGILEKVTEAAQGVYKGKSFSENERMLGTLLWRIGGAWVGHILHRALGRPSVGSLHNVLVRIPVQPSAGKPSTAEISTNALNMLEGIIPIIKNDPNTMGDVEELFRAIDDGNAHLASEATIAGVGILSKENRLHLSRIVLISVDCKKETGPEHAKVLQTVLDGLDDITLVTANK</sequence>
<feature type="compositionally biased region" description="Low complexity" evidence="1">
    <location>
        <begin position="49"/>
        <end position="65"/>
    </location>
</feature>
<organism evidence="2 3">
    <name type="scientific">Ephemerocybe angulata</name>
    <dbReference type="NCBI Taxonomy" id="980116"/>
    <lineage>
        <taxon>Eukaryota</taxon>
        <taxon>Fungi</taxon>
        <taxon>Dikarya</taxon>
        <taxon>Basidiomycota</taxon>
        <taxon>Agaricomycotina</taxon>
        <taxon>Agaricomycetes</taxon>
        <taxon>Agaricomycetidae</taxon>
        <taxon>Agaricales</taxon>
        <taxon>Agaricineae</taxon>
        <taxon>Psathyrellaceae</taxon>
        <taxon>Ephemerocybe</taxon>
    </lineage>
</organism>
<feature type="region of interest" description="Disordered" evidence="1">
    <location>
        <begin position="18"/>
        <end position="77"/>
    </location>
</feature>
<accession>A0A8H6M1S8</accession>
<keyword evidence="3" id="KW-1185">Reference proteome</keyword>
<name>A0A8H6M1S8_9AGAR</name>
<dbReference type="OrthoDB" id="3057023at2759"/>
<dbReference type="EMBL" id="JACGCI010000058">
    <property type="protein sequence ID" value="KAF6750124.1"/>
    <property type="molecule type" value="Genomic_DNA"/>
</dbReference>
<protein>
    <submittedName>
        <fullName evidence="2">Uncharacterized protein</fullName>
    </submittedName>
</protein>
<evidence type="ECO:0000313" key="2">
    <source>
        <dbReference type="EMBL" id="KAF6750124.1"/>
    </source>
</evidence>
<evidence type="ECO:0000256" key="1">
    <source>
        <dbReference type="SAM" id="MobiDB-lite"/>
    </source>
</evidence>
<proteinExistence type="predicted"/>
<dbReference type="Proteomes" id="UP000521943">
    <property type="component" value="Unassembled WGS sequence"/>
</dbReference>